<feature type="transmembrane region" description="Helical" evidence="2">
    <location>
        <begin position="62"/>
        <end position="85"/>
    </location>
</feature>
<gene>
    <name evidence="3" type="ORF">LAL4801_00170</name>
</gene>
<sequence>MALSMKGPVRLKLPRDPLFRLLAVNGLAGTAIAGLVLGGIFLGNIGNLRVLVMSAEDPVLPVIMLAFGLFITLGSVVMGSAIMLLGETGRSGKGGGGAARRRLPISFPGQMKPVPVPARANRGHDLRR</sequence>
<keyword evidence="2" id="KW-0812">Transmembrane</keyword>
<name>A0A0M6XY88_9HYPH</name>
<keyword evidence="2" id="KW-1133">Transmembrane helix</keyword>
<reference evidence="4" key="1">
    <citation type="submission" date="2015-07" db="EMBL/GenBank/DDBJ databases">
        <authorList>
            <person name="Rodrigo-Torres Lidia"/>
            <person name="Arahal R.David."/>
        </authorList>
    </citation>
    <scope>NUCLEOTIDE SEQUENCE [LARGE SCALE GENOMIC DNA]</scope>
    <source>
        <strain evidence="4">CECT 4801</strain>
    </source>
</reference>
<accession>A0A0M6XY88</accession>
<evidence type="ECO:0000256" key="1">
    <source>
        <dbReference type="SAM" id="MobiDB-lite"/>
    </source>
</evidence>
<proteinExistence type="predicted"/>
<feature type="transmembrane region" description="Helical" evidence="2">
    <location>
        <begin position="21"/>
        <end position="42"/>
    </location>
</feature>
<feature type="region of interest" description="Disordered" evidence="1">
    <location>
        <begin position="88"/>
        <end position="128"/>
    </location>
</feature>
<keyword evidence="4" id="KW-1185">Reference proteome</keyword>
<evidence type="ECO:0000313" key="3">
    <source>
        <dbReference type="EMBL" id="CTQ41750.1"/>
    </source>
</evidence>
<dbReference type="EMBL" id="CXST01000001">
    <property type="protein sequence ID" value="CTQ41750.1"/>
    <property type="molecule type" value="Genomic_DNA"/>
</dbReference>
<keyword evidence="2" id="KW-0472">Membrane</keyword>
<dbReference type="RefSeq" id="WP_055653611.1">
    <property type="nucleotide sequence ID" value="NZ_CXST01000001.1"/>
</dbReference>
<feature type="compositionally biased region" description="Gly residues" evidence="1">
    <location>
        <begin position="89"/>
        <end position="98"/>
    </location>
</feature>
<evidence type="ECO:0000313" key="4">
    <source>
        <dbReference type="Proteomes" id="UP000048926"/>
    </source>
</evidence>
<evidence type="ECO:0000256" key="2">
    <source>
        <dbReference type="SAM" id="Phobius"/>
    </source>
</evidence>
<organism evidence="3 4">
    <name type="scientific">Roseibium aggregatum</name>
    <dbReference type="NCBI Taxonomy" id="187304"/>
    <lineage>
        <taxon>Bacteria</taxon>
        <taxon>Pseudomonadati</taxon>
        <taxon>Pseudomonadota</taxon>
        <taxon>Alphaproteobacteria</taxon>
        <taxon>Hyphomicrobiales</taxon>
        <taxon>Stappiaceae</taxon>
        <taxon>Roseibium</taxon>
    </lineage>
</organism>
<dbReference type="OrthoDB" id="7679523at2"/>
<dbReference type="Proteomes" id="UP000048926">
    <property type="component" value="Unassembled WGS sequence"/>
</dbReference>
<dbReference type="AlphaFoldDB" id="A0A0M6XY88"/>
<protein>
    <submittedName>
        <fullName evidence="3">Uncharacterized protein</fullName>
    </submittedName>
</protein>